<accession>A0A212M033</accession>
<dbReference type="NCBIfam" id="TIGR00974">
    <property type="entry name" value="3a0107s02c"/>
    <property type="match status" value="1"/>
</dbReference>
<keyword evidence="5 8" id="KW-0812">Transmembrane</keyword>
<gene>
    <name evidence="10" type="primary">pstA</name>
    <name evidence="10" type="ORF">KL86SPO_70020</name>
</gene>
<comment type="similarity">
    <text evidence="2 8">Belongs to the binding-protein-dependent transport system permease family. CysTW subfamily.</text>
</comment>
<keyword evidence="4 8" id="KW-1003">Cell membrane</keyword>
<feature type="transmembrane region" description="Helical" evidence="8">
    <location>
        <begin position="242"/>
        <end position="262"/>
    </location>
</feature>
<dbReference type="Gene3D" id="1.10.3720.10">
    <property type="entry name" value="MetI-like"/>
    <property type="match status" value="1"/>
</dbReference>
<protein>
    <recommendedName>
        <fullName evidence="8">Phosphate transport system permease protein PstA</fullName>
    </recommendedName>
</protein>
<dbReference type="EMBL" id="FMJE01000007">
    <property type="protein sequence ID" value="SCM83162.1"/>
    <property type="molecule type" value="Genomic_DNA"/>
</dbReference>
<dbReference type="SUPFAM" id="SSF161098">
    <property type="entry name" value="MetI-like"/>
    <property type="match status" value="1"/>
</dbReference>
<evidence type="ECO:0000256" key="4">
    <source>
        <dbReference type="ARBA" id="ARBA00022475"/>
    </source>
</evidence>
<evidence type="ECO:0000256" key="8">
    <source>
        <dbReference type="RuleBase" id="RU363043"/>
    </source>
</evidence>
<dbReference type="CDD" id="cd06261">
    <property type="entry name" value="TM_PBP2"/>
    <property type="match status" value="1"/>
</dbReference>
<feature type="transmembrane region" description="Helical" evidence="8">
    <location>
        <begin position="217"/>
        <end position="236"/>
    </location>
</feature>
<evidence type="ECO:0000256" key="5">
    <source>
        <dbReference type="ARBA" id="ARBA00022692"/>
    </source>
</evidence>
<sequence length="274" mass="28867">MGRICLWGSGLAVIAVLLAIMGLLLARGGEALSWEFLTAAPKGLILGTEGGIYPAILGTVSLVAVASLAAAIPALLTAIYLVEYGKASVVAHGINFIIQAMIGIPSILTGLFGYAFFVVTLGFGISLLSGGLTLAIMILPTLVVLMRDALQAVNDEYRLVGASLGVSRRYLLQRVILPIASPHLLSAVLLAMGYAAGATAPIMVTAAVVMSRGSIDLFSPVMALPFHLYILFSQHISLERAYGTALVLVLLLLALNLLSFYLRSRYGKRVTSHD</sequence>
<dbReference type="InterPro" id="IPR035906">
    <property type="entry name" value="MetI-like_sf"/>
</dbReference>
<dbReference type="RefSeq" id="WP_075757907.1">
    <property type="nucleotide sequence ID" value="NZ_LT608335.1"/>
</dbReference>
<evidence type="ECO:0000259" key="9">
    <source>
        <dbReference type="PROSITE" id="PS50928"/>
    </source>
</evidence>
<keyword evidence="6 8" id="KW-1133">Transmembrane helix</keyword>
<dbReference type="GO" id="GO:0005886">
    <property type="term" value="C:plasma membrane"/>
    <property type="evidence" value="ECO:0007669"/>
    <property type="project" value="UniProtKB-SubCell"/>
</dbReference>
<proteinExistence type="inferred from homology"/>
<dbReference type="GO" id="GO:0035435">
    <property type="term" value="P:phosphate ion transmembrane transport"/>
    <property type="evidence" value="ECO:0007669"/>
    <property type="project" value="InterPro"/>
</dbReference>
<name>A0A212M033_9FIRM</name>
<dbReference type="PANTHER" id="PTHR43470">
    <property type="entry name" value="PHOSPHATE TRANSPORT SYSTEM PERMEASE PROTEIN PSTA-RELATED"/>
    <property type="match status" value="1"/>
</dbReference>
<evidence type="ECO:0000313" key="10">
    <source>
        <dbReference type="EMBL" id="SCM83162.1"/>
    </source>
</evidence>
<dbReference type="PROSITE" id="PS50928">
    <property type="entry name" value="ABC_TM1"/>
    <property type="match status" value="1"/>
</dbReference>
<dbReference type="GO" id="GO:0005315">
    <property type="term" value="F:phosphate transmembrane transporter activity"/>
    <property type="evidence" value="ECO:0007669"/>
    <property type="project" value="InterPro"/>
</dbReference>
<dbReference type="InterPro" id="IPR000515">
    <property type="entry name" value="MetI-like"/>
</dbReference>
<dbReference type="Pfam" id="PF00528">
    <property type="entry name" value="BPD_transp_1"/>
    <property type="match status" value="1"/>
</dbReference>
<feature type="transmembrane region" description="Helical" evidence="8">
    <location>
        <begin position="184"/>
        <end position="210"/>
    </location>
</feature>
<reference evidence="10" key="1">
    <citation type="submission" date="2016-08" db="EMBL/GenBank/DDBJ databases">
        <authorList>
            <person name="Seilhamer J.J."/>
        </authorList>
    </citation>
    <scope>NUCLEOTIDE SEQUENCE</scope>
    <source>
        <strain evidence="10">86</strain>
    </source>
</reference>
<evidence type="ECO:0000256" key="7">
    <source>
        <dbReference type="ARBA" id="ARBA00023136"/>
    </source>
</evidence>
<organism evidence="10">
    <name type="scientific">uncultured Sporomusa sp</name>
    <dbReference type="NCBI Taxonomy" id="307249"/>
    <lineage>
        <taxon>Bacteria</taxon>
        <taxon>Bacillati</taxon>
        <taxon>Bacillota</taxon>
        <taxon>Negativicutes</taxon>
        <taxon>Selenomonadales</taxon>
        <taxon>Sporomusaceae</taxon>
        <taxon>Sporomusa</taxon>
        <taxon>environmental samples</taxon>
    </lineage>
</organism>
<evidence type="ECO:0000256" key="1">
    <source>
        <dbReference type="ARBA" id="ARBA00004651"/>
    </source>
</evidence>
<feature type="transmembrane region" description="Helical" evidence="8">
    <location>
        <begin position="52"/>
        <end position="82"/>
    </location>
</feature>
<evidence type="ECO:0000256" key="3">
    <source>
        <dbReference type="ARBA" id="ARBA00022448"/>
    </source>
</evidence>
<comment type="subcellular location">
    <subcellularLocation>
        <location evidence="1 8">Cell membrane</location>
        <topology evidence="1 8">Multi-pass membrane protein</topology>
    </subcellularLocation>
</comment>
<dbReference type="InterPro" id="IPR005672">
    <property type="entry name" value="Phosphate_PstA"/>
</dbReference>
<dbReference type="AlphaFoldDB" id="A0A212M033"/>
<dbReference type="PANTHER" id="PTHR43470:SF3">
    <property type="entry name" value="PHOSPHATE TRANSPORT SYSTEM PERMEASE PROTEIN PSTA-RELATED"/>
    <property type="match status" value="1"/>
</dbReference>
<feature type="domain" description="ABC transmembrane type-1" evidence="9">
    <location>
        <begin position="56"/>
        <end position="259"/>
    </location>
</feature>
<evidence type="ECO:0000256" key="2">
    <source>
        <dbReference type="ARBA" id="ARBA00007069"/>
    </source>
</evidence>
<keyword evidence="7 8" id="KW-0472">Membrane</keyword>
<feature type="transmembrane region" description="Helical" evidence="8">
    <location>
        <begin position="94"/>
        <end position="117"/>
    </location>
</feature>
<evidence type="ECO:0000256" key="6">
    <source>
        <dbReference type="ARBA" id="ARBA00022989"/>
    </source>
</evidence>
<keyword evidence="3" id="KW-0813">Transport</keyword>
<feature type="transmembrane region" description="Helical" evidence="8">
    <location>
        <begin position="123"/>
        <end position="145"/>
    </location>
</feature>